<dbReference type="AlphaFoldDB" id="A0A016T587"/>
<dbReference type="PROSITE" id="PS50878">
    <property type="entry name" value="RT_POL"/>
    <property type="match status" value="1"/>
</dbReference>
<evidence type="ECO:0000259" key="1">
    <source>
        <dbReference type="PROSITE" id="PS50878"/>
    </source>
</evidence>
<evidence type="ECO:0000313" key="2">
    <source>
        <dbReference type="EMBL" id="EYB97875.1"/>
    </source>
</evidence>
<evidence type="ECO:0000313" key="3">
    <source>
        <dbReference type="Proteomes" id="UP000024635"/>
    </source>
</evidence>
<reference evidence="3" key="1">
    <citation type="journal article" date="2015" name="Nat. Genet.">
        <title>The genome and transcriptome of the zoonotic hookworm Ancylostoma ceylanicum identify infection-specific gene families.</title>
        <authorList>
            <person name="Schwarz E.M."/>
            <person name="Hu Y."/>
            <person name="Antoshechkin I."/>
            <person name="Miller M.M."/>
            <person name="Sternberg P.W."/>
            <person name="Aroian R.V."/>
        </authorList>
    </citation>
    <scope>NUCLEOTIDE SEQUENCE</scope>
    <source>
        <strain evidence="3">HY135</strain>
    </source>
</reference>
<dbReference type="PRINTS" id="PR01345">
    <property type="entry name" value="CERVTRCPTASE"/>
</dbReference>
<comment type="caution">
    <text evidence="2">The sequence shown here is derived from an EMBL/GenBank/DDBJ whole genome shotgun (WGS) entry which is preliminary data.</text>
</comment>
<dbReference type="SUPFAM" id="SSF56672">
    <property type="entry name" value="DNA/RNA polymerases"/>
    <property type="match status" value="1"/>
</dbReference>
<dbReference type="InterPro" id="IPR043502">
    <property type="entry name" value="DNA/RNA_pol_sf"/>
</dbReference>
<feature type="domain" description="Reverse transcriptase" evidence="1">
    <location>
        <begin position="246"/>
        <end position="509"/>
    </location>
</feature>
<keyword evidence="3" id="KW-1185">Reference proteome</keyword>
<dbReference type="InterPro" id="IPR000477">
    <property type="entry name" value="RT_dom"/>
</dbReference>
<name>A0A016T587_9BILA</name>
<accession>A0A016T587</accession>
<gene>
    <name evidence="2" type="primary">Acey_s0136.g1974</name>
    <name evidence="2" type="ORF">Y032_0136g1974</name>
</gene>
<dbReference type="Proteomes" id="UP000024635">
    <property type="component" value="Unassembled WGS sequence"/>
</dbReference>
<protein>
    <recommendedName>
        <fullName evidence="1">Reverse transcriptase domain-containing protein</fullName>
    </recommendedName>
</protein>
<dbReference type="PANTHER" id="PTHR33332">
    <property type="entry name" value="REVERSE TRANSCRIPTASE DOMAIN-CONTAINING PROTEIN"/>
    <property type="match status" value="1"/>
</dbReference>
<sequence>MISFKLSQPFNKVKPQACYLDFARGDYDTINEHLLSINWREMVAAAKSADDCYQHYVQCCTDLITQYVPVRFSARTLYPIRIRKLQSFVNTLYKTRNLGGKQKYLRFSRKLKRELAKYHLVQEERIASSRNPKALYRFVNKRLKASLGIGSLRNPEGILCRSEVEKAEVFAEHFKSFYKEPIQDNPPCPHYTTASLDFIDINSEVVYRTLSRLPSRTSFSPDSIPYIFLKRAALGLTTPLTLLFNRFLLHGEVPSIWRLGIVKPIFKKGCRSSVNNYRPVCLTSSTSKVLERIVREQIDNYLASNQLLSKAQHGFSRKRSTTTALMTTIPFWQQIVDRKGYVTACYVDYSKAFDSIPLNFLFEKLEAFGITGCLLEFIKSFLNNRYQKVYINGSYSESYATPSGVPQGTCLGPLMFLLYINDLPNALPPNVTCSMYADDCKIYSINCYEAMQPALDALEGWSRRWQLSISKTKTTLMLIGQSHPKTCRFFIDGQELHISNSVCDLGVTYSNTLSFEEYINKCVRLAFVKSNHILRAFSTKNLETLFKLFVTYVRPTLEYCAMLWSPLKQQNVDSLEEVQKKYTWRIFARNGLFRIPYQQRLSHLKNSSLQLRRCLIDLCFLYKIVFGEVDMKIDTLFSLSEFNSRTRGHRFRFVLPKAHSQQFRSSFMVRVIRIWNQLPASIIQSSSPSTFHMKLSKYLKDRGFT</sequence>
<organism evidence="2 3">
    <name type="scientific">Ancylostoma ceylanicum</name>
    <dbReference type="NCBI Taxonomy" id="53326"/>
    <lineage>
        <taxon>Eukaryota</taxon>
        <taxon>Metazoa</taxon>
        <taxon>Ecdysozoa</taxon>
        <taxon>Nematoda</taxon>
        <taxon>Chromadorea</taxon>
        <taxon>Rhabditida</taxon>
        <taxon>Rhabditina</taxon>
        <taxon>Rhabditomorpha</taxon>
        <taxon>Strongyloidea</taxon>
        <taxon>Ancylostomatidae</taxon>
        <taxon>Ancylostomatinae</taxon>
        <taxon>Ancylostoma</taxon>
    </lineage>
</organism>
<dbReference type="Pfam" id="PF00078">
    <property type="entry name" value="RVT_1"/>
    <property type="match status" value="1"/>
</dbReference>
<proteinExistence type="predicted"/>
<dbReference type="OrthoDB" id="5990125at2759"/>
<dbReference type="EMBL" id="JARK01001472">
    <property type="protein sequence ID" value="EYB97875.1"/>
    <property type="molecule type" value="Genomic_DNA"/>
</dbReference>
<dbReference type="STRING" id="53326.A0A016T587"/>
<dbReference type="CDD" id="cd01650">
    <property type="entry name" value="RT_nLTR_like"/>
    <property type="match status" value="1"/>
</dbReference>